<protein>
    <submittedName>
        <fullName evidence="1">Uncharacterized protein</fullName>
    </submittedName>
</protein>
<gene>
    <name evidence="1" type="ORF">A0U89_01835</name>
</gene>
<dbReference type="Pfam" id="PF01593">
    <property type="entry name" value="Amino_oxidase"/>
    <property type="match status" value="1"/>
</dbReference>
<dbReference type="Gene3D" id="3.90.660.10">
    <property type="match status" value="1"/>
</dbReference>
<evidence type="ECO:0000313" key="1">
    <source>
        <dbReference type="EMBL" id="AOX16078.1"/>
    </source>
</evidence>
<dbReference type="eggNOG" id="COG1232">
    <property type="taxonomic scope" value="Bacteria"/>
</dbReference>
<dbReference type="InterPro" id="IPR036188">
    <property type="entry name" value="FAD/NAD-bd_sf"/>
</dbReference>
<dbReference type="RefSeq" id="WP_070401905.1">
    <property type="nucleotide sequence ID" value="NZ_BJVW01000015.1"/>
</dbReference>
<dbReference type="NCBIfam" id="TIGR03467">
    <property type="entry name" value="HpnE"/>
    <property type="match status" value="1"/>
</dbReference>
<dbReference type="EMBL" id="CP014674">
    <property type="protein sequence ID" value="AOX16078.1"/>
    <property type="molecule type" value="Genomic_DNA"/>
</dbReference>
<dbReference type="STRING" id="153496.A0U89_01835"/>
<dbReference type="PANTHER" id="PTHR42923">
    <property type="entry name" value="PROTOPORPHYRINOGEN OXIDASE"/>
    <property type="match status" value="1"/>
</dbReference>
<accession>A0A1D8UR19</accession>
<dbReference type="InterPro" id="IPR002937">
    <property type="entry name" value="Amino_oxidase"/>
</dbReference>
<dbReference type="OrthoDB" id="7849608at2"/>
<organism evidence="1 2">
    <name type="scientific">Kozakia baliensis</name>
    <dbReference type="NCBI Taxonomy" id="153496"/>
    <lineage>
        <taxon>Bacteria</taxon>
        <taxon>Pseudomonadati</taxon>
        <taxon>Pseudomonadota</taxon>
        <taxon>Alphaproteobacteria</taxon>
        <taxon>Acetobacterales</taxon>
        <taxon>Acetobacteraceae</taxon>
        <taxon>Kozakia</taxon>
    </lineage>
</organism>
<dbReference type="SUPFAM" id="SSF51905">
    <property type="entry name" value="FAD/NAD(P)-binding domain"/>
    <property type="match status" value="1"/>
</dbReference>
<dbReference type="InterPro" id="IPR050464">
    <property type="entry name" value="Zeta_carotene_desat/Oxidored"/>
</dbReference>
<dbReference type="KEGG" id="kba:A0U89_01835"/>
<keyword evidence="2" id="KW-1185">Reference proteome</keyword>
<sequence length="429" mass="45618">MTHIHIIGGGLAGLSAAVELTARARVTVYEAGPACGGRARSYFDKALGARIDNGNHLLLSANEGVFRYLGLIGAHDSLVGPGAPVFPWFDLSANLAWTLRLSKGKAPFWALPGGARVPGMKFSELRSLFNLLRANDETRVSDCLVPGMLSERLLEPFAVSALNTSCEEGSAKLLANVVRQSLALGGKACCPWYPREGLSESFVDPAVAHIRTMRGEVRNGARVSALEVGPVGRVTGLRLGDERIALGPEDAVILAVPAPVAQSLAAPHIVGFTAPDQFESIVNVHFCLPQTLQARGVVGDTGFVGVVGGITEWVFIKDRILSVTVSAANRYNEISNDYLIETIWREVCQVVGPVLMTALPEQAPPVRLVREKRATFAATPEQDRLRPKAATPLSNLALAGDWVQTGLPSTIEGAIRSGVQATRALGLVV</sequence>
<proteinExistence type="predicted"/>
<dbReference type="GO" id="GO:0016491">
    <property type="term" value="F:oxidoreductase activity"/>
    <property type="evidence" value="ECO:0007669"/>
    <property type="project" value="InterPro"/>
</dbReference>
<dbReference type="AlphaFoldDB" id="A0A1D8UR19"/>
<dbReference type="Proteomes" id="UP000179145">
    <property type="component" value="Chromosome"/>
</dbReference>
<reference evidence="1 2" key="1">
    <citation type="journal article" date="2016" name="Microb. Cell Fact.">
        <title>Dissection of exopolysaccharide biosynthesis in Kozakia baliensis.</title>
        <authorList>
            <person name="Brandt J.U."/>
            <person name="Jakob F."/>
            <person name="Behr J."/>
            <person name="Geissler A.J."/>
            <person name="Vogel R.F."/>
        </authorList>
    </citation>
    <scope>NUCLEOTIDE SEQUENCE [LARGE SCALE GENOMIC DNA]</scope>
    <source>
        <strain evidence="1 2">DSM 14400</strain>
    </source>
</reference>
<name>A0A1D8UR19_9PROT</name>
<dbReference type="Gene3D" id="3.50.50.60">
    <property type="entry name" value="FAD/NAD(P)-binding domain"/>
    <property type="match status" value="2"/>
</dbReference>
<dbReference type="PANTHER" id="PTHR42923:SF47">
    <property type="entry name" value="BLR3003 PROTEIN"/>
    <property type="match status" value="1"/>
</dbReference>
<dbReference type="InterPro" id="IPR017830">
    <property type="entry name" value="SQase_HpnE"/>
</dbReference>
<evidence type="ECO:0000313" key="2">
    <source>
        <dbReference type="Proteomes" id="UP000179145"/>
    </source>
</evidence>